<keyword evidence="2" id="KW-0812">Transmembrane</keyword>
<reference evidence="4 5" key="1">
    <citation type="submission" date="2022-10" db="EMBL/GenBank/DDBJ databases">
        <title>Roseococcus glaciei nov., sp. nov., isolated from glacier.</title>
        <authorList>
            <person name="Liu Q."/>
            <person name="Xin Y.-H."/>
        </authorList>
    </citation>
    <scope>NUCLEOTIDE SEQUENCE [LARGE SCALE GENOMIC DNA]</scope>
    <source>
        <strain evidence="4 5">MDT2-1-1</strain>
    </source>
</reference>
<feature type="transmembrane region" description="Helical" evidence="2">
    <location>
        <begin position="96"/>
        <end position="118"/>
    </location>
</feature>
<dbReference type="Pfam" id="PF04892">
    <property type="entry name" value="VanZ"/>
    <property type="match status" value="1"/>
</dbReference>
<feature type="transmembrane region" description="Helical" evidence="2">
    <location>
        <begin position="164"/>
        <end position="184"/>
    </location>
</feature>
<evidence type="ECO:0000256" key="1">
    <source>
        <dbReference type="SAM" id="MobiDB-lite"/>
    </source>
</evidence>
<feature type="transmembrane region" description="Helical" evidence="2">
    <location>
        <begin position="231"/>
        <end position="249"/>
    </location>
</feature>
<protein>
    <submittedName>
        <fullName evidence="4">VanZ family protein</fullName>
    </submittedName>
</protein>
<dbReference type="Proteomes" id="UP001526430">
    <property type="component" value="Unassembled WGS sequence"/>
</dbReference>
<evidence type="ECO:0000313" key="5">
    <source>
        <dbReference type="Proteomes" id="UP001526430"/>
    </source>
</evidence>
<keyword evidence="2" id="KW-1133">Transmembrane helix</keyword>
<accession>A0ABT3NSY3</accession>
<comment type="caution">
    <text evidence="4">The sequence shown here is derived from an EMBL/GenBank/DDBJ whole genome shotgun (WGS) entry which is preliminary data.</text>
</comment>
<dbReference type="EMBL" id="JAPFQI010000002">
    <property type="protein sequence ID" value="MCW8085265.1"/>
    <property type="molecule type" value="Genomic_DNA"/>
</dbReference>
<evidence type="ECO:0000313" key="4">
    <source>
        <dbReference type="EMBL" id="MCW8085265.1"/>
    </source>
</evidence>
<feature type="domain" description="VanZ-like" evidence="3">
    <location>
        <begin position="32"/>
        <end position="142"/>
    </location>
</feature>
<feature type="region of interest" description="Disordered" evidence="1">
    <location>
        <begin position="397"/>
        <end position="425"/>
    </location>
</feature>
<evidence type="ECO:0000256" key="2">
    <source>
        <dbReference type="SAM" id="Phobius"/>
    </source>
</evidence>
<feature type="transmembrane region" description="Helical" evidence="2">
    <location>
        <begin position="69"/>
        <end position="89"/>
    </location>
</feature>
<gene>
    <name evidence="4" type="ORF">OF850_06480</name>
</gene>
<feature type="transmembrane region" description="Helical" evidence="2">
    <location>
        <begin position="21"/>
        <end position="40"/>
    </location>
</feature>
<dbReference type="RefSeq" id="WP_301589123.1">
    <property type="nucleotide sequence ID" value="NZ_JAPFQI010000002.1"/>
</dbReference>
<proteinExistence type="predicted"/>
<keyword evidence="5" id="KW-1185">Reference proteome</keyword>
<dbReference type="NCBIfam" id="NF037970">
    <property type="entry name" value="vanZ_1"/>
    <property type="match status" value="1"/>
</dbReference>
<feature type="transmembrane region" description="Helical" evidence="2">
    <location>
        <begin position="336"/>
        <end position="363"/>
    </location>
</feature>
<sequence>MAQDFPKDPVELRSSVPFLKAALLAAIAVALILYGSLYPFRFHAAASQADFVTLLLRAWNRPIGGRGDLVANLALYAPLGFFAAACLMAGLARTWALVLATLLGAMLSCSVELAQLYVPGRTSSVWDVCLNAAGCFIGALAAVAGGATFLSAALAHRKRSAEPFAVLLVLAWLGYRLYPYVPAIDLQLYWNSLKPLVLTPTFEPFRSLRLAILWLVAAHLIEVASGRFRPCVIVPAVLVGTLLSGVVIVDRVVTTAELLGVGMALLGWMMLRGSRWHRPVLLTLLLVVVVADRLAPFHFTAAETPFGWTPFLSVFRGHWGRGLQSMLEKSFLYGSLLWLLVRQGLPLLSAAGVEMALLFATSLAQTHIRGRSAEITDTVLAGGLAVVFALLRVRPGGEHAADPGNSVEPAAKPRRMQVRRADAAH</sequence>
<feature type="transmembrane region" description="Helical" evidence="2">
    <location>
        <begin position="280"/>
        <end position="299"/>
    </location>
</feature>
<feature type="transmembrane region" description="Helical" evidence="2">
    <location>
        <begin position="255"/>
        <end position="271"/>
    </location>
</feature>
<name>A0ABT3NSY3_9PROT</name>
<organism evidence="4 5">
    <name type="scientific">Sabulicella glaciei</name>
    <dbReference type="NCBI Taxonomy" id="2984948"/>
    <lineage>
        <taxon>Bacteria</taxon>
        <taxon>Pseudomonadati</taxon>
        <taxon>Pseudomonadota</taxon>
        <taxon>Alphaproteobacteria</taxon>
        <taxon>Acetobacterales</taxon>
        <taxon>Acetobacteraceae</taxon>
        <taxon>Sabulicella</taxon>
    </lineage>
</organism>
<keyword evidence="2" id="KW-0472">Membrane</keyword>
<feature type="transmembrane region" description="Helical" evidence="2">
    <location>
        <begin position="204"/>
        <end position="224"/>
    </location>
</feature>
<dbReference type="InterPro" id="IPR006976">
    <property type="entry name" value="VanZ-like"/>
</dbReference>
<evidence type="ECO:0000259" key="3">
    <source>
        <dbReference type="Pfam" id="PF04892"/>
    </source>
</evidence>
<feature type="transmembrane region" description="Helical" evidence="2">
    <location>
        <begin position="130"/>
        <end position="152"/>
    </location>
</feature>